<dbReference type="AlphaFoldDB" id="A0A1H1W2I3"/>
<comment type="similarity">
    <text evidence="2 7">Belongs to the acyl-CoA dehydrogenase family.</text>
</comment>
<dbReference type="GO" id="GO:0003995">
    <property type="term" value="F:acyl-CoA dehydrogenase activity"/>
    <property type="evidence" value="ECO:0007669"/>
    <property type="project" value="TreeGrafter"/>
</dbReference>
<evidence type="ECO:0000256" key="7">
    <source>
        <dbReference type="RuleBase" id="RU362125"/>
    </source>
</evidence>
<keyword evidence="4 7" id="KW-0285">Flavoprotein</keyword>
<dbReference type="Pfam" id="PF02770">
    <property type="entry name" value="Acyl-CoA_dh_M"/>
    <property type="match status" value="1"/>
</dbReference>
<dbReference type="PANTHER" id="PTHR48083:SF13">
    <property type="entry name" value="ACYL-COA DEHYDROGENASE FAMILY MEMBER 11"/>
    <property type="match status" value="1"/>
</dbReference>
<dbReference type="Gene3D" id="2.40.110.10">
    <property type="entry name" value="Butyryl-CoA Dehydrogenase, subunit A, domain 2"/>
    <property type="match status" value="1"/>
</dbReference>
<name>A0A1H1W2I3_9GAMM</name>
<dbReference type="InterPro" id="IPR006091">
    <property type="entry name" value="Acyl-CoA_Oxase/DH_mid-dom"/>
</dbReference>
<keyword evidence="6 7" id="KW-0560">Oxidoreductase</keyword>
<evidence type="ECO:0000256" key="1">
    <source>
        <dbReference type="ARBA" id="ARBA00001974"/>
    </source>
</evidence>
<dbReference type="SUPFAM" id="SSF56645">
    <property type="entry name" value="Acyl-CoA dehydrogenase NM domain-like"/>
    <property type="match status" value="1"/>
</dbReference>
<dbReference type="InterPro" id="IPR009100">
    <property type="entry name" value="AcylCoA_DH/oxidase_NM_dom_sf"/>
</dbReference>
<evidence type="ECO:0000256" key="3">
    <source>
        <dbReference type="ARBA" id="ARBA00011738"/>
    </source>
</evidence>
<dbReference type="Gene3D" id="1.20.140.10">
    <property type="entry name" value="Butyryl-CoA Dehydrogenase, subunit A, domain 3"/>
    <property type="match status" value="1"/>
</dbReference>
<feature type="domain" description="Acyl-CoA dehydrogenase/oxidase C-terminal" evidence="8">
    <location>
        <begin position="244"/>
        <end position="393"/>
    </location>
</feature>
<evidence type="ECO:0000259" key="9">
    <source>
        <dbReference type="Pfam" id="PF02770"/>
    </source>
</evidence>
<sequence length="433" mass="48131">MSWDFETDPDFQTELDWIDRFVREEVEPLEHVLGSPWNIHDPLFKQLVRPLQAQVRARKLWACHLGPELGGPGYGQVRLALINEILGRALFAPIVFGCHAPDSGNGEILAHYGSEEQKRKYLEPLLDNEIVSCFAMTEPQGGADPSVFTTDAVRDGNDWLISGEKWFGSNARYAAFFIVMAVTDKSVSVHKGTTMFIVPANASGVSIVRNVGIADDPEATHAYLRFDKVRVSSSDLLGEPGEAFVVAQVRLGGGRVHHAMRVIGQAQRALDALCERALSRTTQGGLLAEKQMVQEKIADSWIELEQFRLLVMRTAWRIDKYQDYLRVRKDIAAVKAAMPKVLHDIAARALHVHGSIGVSEEMPFAGYILRSFQMGLADGPTEVHKVTVAKQILRDYQPSDSLFPSYHRPTAAALAREKYADALATLEQSGEQR</sequence>
<dbReference type="Gene3D" id="1.10.540.10">
    <property type="entry name" value="Acyl-CoA dehydrogenase/oxidase, N-terminal domain"/>
    <property type="match status" value="1"/>
</dbReference>
<proteinExistence type="inferred from homology"/>
<organism evidence="11 12">
    <name type="scientific">Halopseudomonas litoralis</name>
    <dbReference type="NCBI Taxonomy" id="797277"/>
    <lineage>
        <taxon>Bacteria</taxon>
        <taxon>Pseudomonadati</taxon>
        <taxon>Pseudomonadota</taxon>
        <taxon>Gammaproteobacteria</taxon>
        <taxon>Pseudomonadales</taxon>
        <taxon>Pseudomonadaceae</taxon>
        <taxon>Halopseudomonas</taxon>
    </lineage>
</organism>
<feature type="domain" description="Acyl-CoA oxidase/dehydrogenase middle" evidence="9">
    <location>
        <begin position="133"/>
        <end position="229"/>
    </location>
</feature>
<comment type="cofactor">
    <cofactor evidence="1 7">
        <name>FAD</name>
        <dbReference type="ChEBI" id="CHEBI:57692"/>
    </cofactor>
</comment>
<dbReference type="PANTHER" id="PTHR48083">
    <property type="entry name" value="MEDIUM-CHAIN SPECIFIC ACYL-COA DEHYDROGENASE, MITOCHONDRIAL-RELATED"/>
    <property type="match status" value="1"/>
</dbReference>
<feature type="domain" description="Acyl-CoA dehydrogenase/oxidase N-terminal" evidence="10">
    <location>
        <begin position="17"/>
        <end position="129"/>
    </location>
</feature>
<dbReference type="InterPro" id="IPR009075">
    <property type="entry name" value="AcylCo_DH/oxidase_C"/>
</dbReference>
<dbReference type="OrthoDB" id="9769473at2"/>
<dbReference type="InterPro" id="IPR046373">
    <property type="entry name" value="Acyl-CoA_Oxase/DH_mid-dom_sf"/>
</dbReference>
<evidence type="ECO:0000259" key="10">
    <source>
        <dbReference type="Pfam" id="PF02771"/>
    </source>
</evidence>
<evidence type="ECO:0000256" key="5">
    <source>
        <dbReference type="ARBA" id="ARBA00022827"/>
    </source>
</evidence>
<keyword evidence="5 7" id="KW-0274">FAD</keyword>
<comment type="subunit">
    <text evidence="3">Homodimer.</text>
</comment>
<dbReference type="GO" id="GO:0005737">
    <property type="term" value="C:cytoplasm"/>
    <property type="evidence" value="ECO:0007669"/>
    <property type="project" value="TreeGrafter"/>
</dbReference>
<dbReference type="EMBL" id="LT629748">
    <property type="protein sequence ID" value="SDS91283.1"/>
    <property type="molecule type" value="Genomic_DNA"/>
</dbReference>
<dbReference type="GO" id="GO:0050660">
    <property type="term" value="F:flavin adenine dinucleotide binding"/>
    <property type="evidence" value="ECO:0007669"/>
    <property type="project" value="InterPro"/>
</dbReference>
<accession>A0A1H1W2I3</accession>
<protein>
    <submittedName>
        <fullName evidence="11">Acyl-CoA dehydrogenase</fullName>
    </submittedName>
</protein>
<gene>
    <name evidence="11" type="ORF">SAMN05216198_3128</name>
</gene>
<dbReference type="InterPro" id="IPR050741">
    <property type="entry name" value="Acyl-CoA_dehydrogenase"/>
</dbReference>
<evidence type="ECO:0000256" key="2">
    <source>
        <dbReference type="ARBA" id="ARBA00009347"/>
    </source>
</evidence>
<dbReference type="InterPro" id="IPR013786">
    <property type="entry name" value="AcylCoA_DH/ox_N"/>
</dbReference>
<dbReference type="InterPro" id="IPR037069">
    <property type="entry name" value="AcylCoA_DH/ox_N_sf"/>
</dbReference>
<evidence type="ECO:0000256" key="6">
    <source>
        <dbReference type="ARBA" id="ARBA00023002"/>
    </source>
</evidence>
<reference evidence="12" key="1">
    <citation type="submission" date="2016-10" db="EMBL/GenBank/DDBJ databases">
        <authorList>
            <person name="Varghese N."/>
            <person name="Submissions S."/>
        </authorList>
    </citation>
    <scope>NUCLEOTIDE SEQUENCE [LARGE SCALE GENOMIC DNA]</scope>
    <source>
        <strain evidence="12">2SM5</strain>
    </source>
</reference>
<evidence type="ECO:0000313" key="11">
    <source>
        <dbReference type="EMBL" id="SDS91283.1"/>
    </source>
</evidence>
<dbReference type="SUPFAM" id="SSF47203">
    <property type="entry name" value="Acyl-CoA dehydrogenase C-terminal domain-like"/>
    <property type="match status" value="1"/>
</dbReference>
<keyword evidence="12" id="KW-1185">Reference proteome</keyword>
<evidence type="ECO:0000256" key="4">
    <source>
        <dbReference type="ARBA" id="ARBA00022630"/>
    </source>
</evidence>
<dbReference type="Pfam" id="PF02771">
    <property type="entry name" value="Acyl-CoA_dh_N"/>
    <property type="match status" value="1"/>
</dbReference>
<dbReference type="Pfam" id="PF00441">
    <property type="entry name" value="Acyl-CoA_dh_1"/>
    <property type="match status" value="1"/>
</dbReference>
<evidence type="ECO:0000313" key="12">
    <source>
        <dbReference type="Proteomes" id="UP000243426"/>
    </source>
</evidence>
<dbReference type="STRING" id="797277.SAMN05216198_3128"/>
<dbReference type="Proteomes" id="UP000243426">
    <property type="component" value="Chromosome I"/>
</dbReference>
<dbReference type="InterPro" id="IPR036250">
    <property type="entry name" value="AcylCo_DH-like_C"/>
</dbReference>
<dbReference type="GO" id="GO:0033539">
    <property type="term" value="P:fatty acid beta-oxidation using acyl-CoA dehydrogenase"/>
    <property type="evidence" value="ECO:0007669"/>
    <property type="project" value="TreeGrafter"/>
</dbReference>
<dbReference type="FunFam" id="2.40.110.10:FF:000002">
    <property type="entry name" value="Acyl-CoA dehydrogenase fadE12"/>
    <property type="match status" value="1"/>
</dbReference>
<evidence type="ECO:0000259" key="8">
    <source>
        <dbReference type="Pfam" id="PF00441"/>
    </source>
</evidence>
<dbReference type="RefSeq" id="WP_090274855.1">
    <property type="nucleotide sequence ID" value="NZ_LT629748.1"/>
</dbReference>